<reference evidence="1 2" key="1">
    <citation type="submission" date="2018-06" db="EMBL/GenBank/DDBJ databases">
        <title>Comparative genomics reveals the genomic features of Rhizophagus irregularis, R. cerebriforme, R. diaphanum and Gigaspora rosea, and their symbiotic lifestyle signature.</title>
        <authorList>
            <person name="Morin E."/>
            <person name="San Clemente H."/>
            <person name="Chen E.C.H."/>
            <person name="De La Providencia I."/>
            <person name="Hainaut M."/>
            <person name="Kuo A."/>
            <person name="Kohler A."/>
            <person name="Murat C."/>
            <person name="Tang N."/>
            <person name="Roy S."/>
            <person name="Loubradou J."/>
            <person name="Henrissat B."/>
            <person name="Grigoriev I.V."/>
            <person name="Corradi N."/>
            <person name="Roux C."/>
            <person name="Martin F.M."/>
        </authorList>
    </citation>
    <scope>NUCLEOTIDE SEQUENCE [LARGE SCALE GENOMIC DNA]</scope>
    <source>
        <strain evidence="1 2">DAOM 194757</strain>
    </source>
</reference>
<protein>
    <submittedName>
        <fullName evidence="1">Uncharacterized protein</fullName>
    </submittedName>
</protein>
<organism evidence="1 2">
    <name type="scientific">Gigaspora rosea</name>
    <dbReference type="NCBI Taxonomy" id="44941"/>
    <lineage>
        <taxon>Eukaryota</taxon>
        <taxon>Fungi</taxon>
        <taxon>Fungi incertae sedis</taxon>
        <taxon>Mucoromycota</taxon>
        <taxon>Glomeromycotina</taxon>
        <taxon>Glomeromycetes</taxon>
        <taxon>Diversisporales</taxon>
        <taxon>Gigasporaceae</taxon>
        <taxon>Gigaspora</taxon>
    </lineage>
</organism>
<proteinExistence type="predicted"/>
<gene>
    <name evidence="1" type="ORF">C2G38_2154975</name>
</gene>
<sequence length="80" mass="9427">MDTMDHFAETDNKRKLNKLEKEEINPKEKIVDSRTLGKSDCEILVKDNDKVKKEEKEHTESELAEKTFDLKEWHSHIQSG</sequence>
<evidence type="ECO:0000313" key="2">
    <source>
        <dbReference type="Proteomes" id="UP000266673"/>
    </source>
</evidence>
<evidence type="ECO:0000313" key="1">
    <source>
        <dbReference type="EMBL" id="RIB29597.1"/>
    </source>
</evidence>
<dbReference type="Proteomes" id="UP000266673">
    <property type="component" value="Unassembled WGS sequence"/>
</dbReference>
<name>A0A397W7R3_9GLOM</name>
<dbReference type="EMBL" id="QKWP01000034">
    <property type="protein sequence ID" value="RIB29597.1"/>
    <property type="molecule type" value="Genomic_DNA"/>
</dbReference>
<dbReference type="AlphaFoldDB" id="A0A397W7R3"/>
<comment type="caution">
    <text evidence="1">The sequence shown here is derived from an EMBL/GenBank/DDBJ whole genome shotgun (WGS) entry which is preliminary data.</text>
</comment>
<keyword evidence="2" id="KW-1185">Reference proteome</keyword>
<accession>A0A397W7R3</accession>